<name>A0A1S7UP54_ROSNE</name>
<evidence type="ECO:0000313" key="2">
    <source>
        <dbReference type="Proteomes" id="UP000054516"/>
    </source>
</evidence>
<dbReference type="EMBL" id="DF977467">
    <property type="protein sequence ID" value="GAP85210.1"/>
    <property type="molecule type" value="Genomic_DNA"/>
</dbReference>
<evidence type="ECO:0000313" key="1">
    <source>
        <dbReference type="EMBL" id="GAP85210.1"/>
    </source>
</evidence>
<organism evidence="1">
    <name type="scientific">Rosellinia necatrix</name>
    <name type="common">White root-rot fungus</name>
    <dbReference type="NCBI Taxonomy" id="77044"/>
    <lineage>
        <taxon>Eukaryota</taxon>
        <taxon>Fungi</taxon>
        <taxon>Dikarya</taxon>
        <taxon>Ascomycota</taxon>
        <taxon>Pezizomycotina</taxon>
        <taxon>Sordariomycetes</taxon>
        <taxon>Xylariomycetidae</taxon>
        <taxon>Xylariales</taxon>
        <taxon>Xylariaceae</taxon>
        <taxon>Rosellinia</taxon>
    </lineage>
</organism>
<dbReference type="Proteomes" id="UP000054516">
    <property type="component" value="Unassembled WGS sequence"/>
</dbReference>
<reference evidence="1" key="1">
    <citation type="submission" date="2016-03" db="EMBL/GenBank/DDBJ databases">
        <title>Draft genome sequence of Rosellinia necatrix.</title>
        <authorList>
            <person name="Kanematsu S."/>
        </authorList>
    </citation>
    <scope>NUCLEOTIDE SEQUENCE [LARGE SCALE GENOMIC DNA]</scope>
    <source>
        <strain evidence="1">W97</strain>
    </source>
</reference>
<keyword evidence="2" id="KW-1185">Reference proteome</keyword>
<accession>A0A1S7UP54</accession>
<proteinExistence type="predicted"/>
<gene>
    <name evidence="1" type="ORF">SAMD00023353_2201500</name>
</gene>
<sequence length="189" mass="20835">MSDTPTLFYEAQGEQAICPGALPADEIDGVSHVNALLHELQVLDDIQFTADVHDMLLLSEARFARSTRPSRWGRVAHYVKAPFRESRAVWKGVQAMLGMQRLSEAIRARLESRSRNPYNKGMAGAASTDTEWLDWDSRATSDTTWAGTDSPTTGIGLKGESTLSLWQARHLTHVGNSRRPLGGNAWGCI</sequence>
<dbReference type="AlphaFoldDB" id="A0A1S7UP54"/>
<protein>
    <submittedName>
        <fullName evidence="1">Uncharacterized protein</fullName>
    </submittedName>
</protein>